<feature type="compositionally biased region" description="Basic and acidic residues" evidence="1">
    <location>
        <begin position="50"/>
        <end position="66"/>
    </location>
</feature>
<organism evidence="2 3">
    <name type="scientific">Perkinsus olseni</name>
    <name type="common">Perkinsus atlanticus</name>
    <dbReference type="NCBI Taxonomy" id="32597"/>
    <lineage>
        <taxon>Eukaryota</taxon>
        <taxon>Sar</taxon>
        <taxon>Alveolata</taxon>
        <taxon>Perkinsozoa</taxon>
        <taxon>Perkinsea</taxon>
        <taxon>Perkinsida</taxon>
        <taxon>Perkinsidae</taxon>
        <taxon>Perkinsus</taxon>
    </lineage>
</organism>
<sequence length="88" mass="9687">YESVLHQSQLASSDFSMVLNQNLELKQALEDKVGTVNFEKEIASLPLGPHRAEETEPVDQHIKGEHSQSGGHNNRDLCLSGSRACICL</sequence>
<proteinExistence type="predicted"/>
<protein>
    <submittedName>
        <fullName evidence="2">AN1-type zinc finger protein 2A</fullName>
    </submittedName>
</protein>
<accession>A0A7J6RFE5</accession>
<evidence type="ECO:0000313" key="3">
    <source>
        <dbReference type="Proteomes" id="UP000553632"/>
    </source>
</evidence>
<dbReference type="AlphaFoldDB" id="A0A7J6RFE5"/>
<dbReference type="EMBL" id="JABANO010026301">
    <property type="protein sequence ID" value="KAF4718766.1"/>
    <property type="molecule type" value="Genomic_DNA"/>
</dbReference>
<dbReference type="Proteomes" id="UP000553632">
    <property type="component" value="Unassembled WGS sequence"/>
</dbReference>
<evidence type="ECO:0000256" key="1">
    <source>
        <dbReference type="SAM" id="MobiDB-lite"/>
    </source>
</evidence>
<reference evidence="2 3" key="1">
    <citation type="submission" date="2020-04" db="EMBL/GenBank/DDBJ databases">
        <title>Perkinsus olseni comparative genomics.</title>
        <authorList>
            <person name="Bogema D.R."/>
        </authorList>
    </citation>
    <scope>NUCLEOTIDE SEQUENCE [LARGE SCALE GENOMIC DNA]</scope>
    <source>
        <strain evidence="2 3">ATCC PRA-207</strain>
    </source>
</reference>
<name>A0A7J6RFE5_PEROL</name>
<evidence type="ECO:0000313" key="2">
    <source>
        <dbReference type="EMBL" id="KAF4718766.1"/>
    </source>
</evidence>
<keyword evidence="3" id="KW-1185">Reference proteome</keyword>
<feature type="non-terminal residue" evidence="2">
    <location>
        <position position="1"/>
    </location>
</feature>
<gene>
    <name evidence="2" type="primary">ZFAND2A_6</name>
    <name evidence="2" type="ORF">FOZ63_018794</name>
</gene>
<comment type="caution">
    <text evidence="2">The sequence shown here is derived from an EMBL/GenBank/DDBJ whole genome shotgun (WGS) entry which is preliminary data.</text>
</comment>
<feature type="region of interest" description="Disordered" evidence="1">
    <location>
        <begin position="44"/>
        <end position="80"/>
    </location>
</feature>